<dbReference type="CDD" id="cd04077">
    <property type="entry name" value="Peptidases_S8_PCSK9_ProteinaseK_like"/>
    <property type="match status" value="1"/>
</dbReference>
<dbReference type="PROSITE" id="PS51892">
    <property type="entry name" value="SUBTILASE"/>
    <property type="match status" value="1"/>
</dbReference>
<keyword evidence="7" id="KW-0732">Signal</keyword>
<evidence type="ECO:0000256" key="6">
    <source>
        <dbReference type="RuleBase" id="RU003355"/>
    </source>
</evidence>
<evidence type="ECO:0000256" key="7">
    <source>
        <dbReference type="SAM" id="SignalP"/>
    </source>
</evidence>
<keyword evidence="2 5" id="KW-0645">Protease</keyword>
<feature type="active site" description="Charge relay system" evidence="5">
    <location>
        <position position="327"/>
    </location>
</feature>
<evidence type="ECO:0000256" key="3">
    <source>
        <dbReference type="ARBA" id="ARBA00022801"/>
    </source>
</evidence>
<dbReference type="InterPro" id="IPR022398">
    <property type="entry name" value="Peptidase_S8_His-AS"/>
</dbReference>
<organism evidence="9 10">
    <name type="scientific">Actinoplanes palleronii</name>
    <dbReference type="NCBI Taxonomy" id="113570"/>
    <lineage>
        <taxon>Bacteria</taxon>
        <taxon>Bacillati</taxon>
        <taxon>Actinomycetota</taxon>
        <taxon>Actinomycetes</taxon>
        <taxon>Micromonosporales</taxon>
        <taxon>Micromonosporaceae</taxon>
        <taxon>Actinoplanes</taxon>
    </lineage>
</organism>
<dbReference type="SUPFAM" id="SSF52743">
    <property type="entry name" value="Subtilisin-like"/>
    <property type="match status" value="1"/>
</dbReference>
<evidence type="ECO:0000259" key="8">
    <source>
        <dbReference type="Pfam" id="PF00082"/>
    </source>
</evidence>
<name>A0ABQ4BC44_9ACTN</name>
<dbReference type="PROSITE" id="PS00137">
    <property type="entry name" value="SUBTILASE_HIS"/>
    <property type="match status" value="1"/>
</dbReference>
<dbReference type="Pfam" id="PF07676">
    <property type="entry name" value="PD40"/>
    <property type="match status" value="2"/>
</dbReference>
<dbReference type="Gene3D" id="3.40.50.200">
    <property type="entry name" value="Peptidase S8/S53 domain"/>
    <property type="match status" value="1"/>
</dbReference>
<feature type="domain" description="Peptidase S8/S53" evidence="8">
    <location>
        <begin position="132"/>
        <end position="362"/>
    </location>
</feature>
<evidence type="ECO:0000313" key="9">
    <source>
        <dbReference type="EMBL" id="GIE68266.1"/>
    </source>
</evidence>
<evidence type="ECO:0000313" key="10">
    <source>
        <dbReference type="Proteomes" id="UP000624709"/>
    </source>
</evidence>
<dbReference type="PROSITE" id="PS00138">
    <property type="entry name" value="SUBTILASE_SER"/>
    <property type="match status" value="1"/>
</dbReference>
<gene>
    <name evidence="9" type="ORF">Apa02nite_043740</name>
</gene>
<dbReference type="InterPro" id="IPR034193">
    <property type="entry name" value="PCSK9_ProteinaseK-like"/>
</dbReference>
<dbReference type="Pfam" id="PF05345">
    <property type="entry name" value="He_PIG"/>
    <property type="match status" value="1"/>
</dbReference>
<evidence type="ECO:0000256" key="4">
    <source>
        <dbReference type="ARBA" id="ARBA00022825"/>
    </source>
</evidence>
<dbReference type="InterPro" id="IPR037045">
    <property type="entry name" value="S8pro/Inhibitor_I9_sf"/>
</dbReference>
<comment type="caution">
    <text evidence="9">The sequence shown here is derived from an EMBL/GenBank/DDBJ whole genome shotgun (WGS) entry which is preliminary data.</text>
</comment>
<dbReference type="InterPro" id="IPR036852">
    <property type="entry name" value="Peptidase_S8/S53_dom_sf"/>
</dbReference>
<feature type="signal peptide" evidence="7">
    <location>
        <begin position="1"/>
        <end position="33"/>
    </location>
</feature>
<evidence type="ECO:0000256" key="5">
    <source>
        <dbReference type="PROSITE-ProRule" id="PRU01240"/>
    </source>
</evidence>
<feature type="active site" description="Charge relay system" evidence="5">
    <location>
        <position position="174"/>
    </location>
</feature>
<accession>A0ABQ4BC44</accession>
<dbReference type="PANTHER" id="PTHR43806">
    <property type="entry name" value="PEPTIDASE S8"/>
    <property type="match status" value="1"/>
</dbReference>
<dbReference type="PRINTS" id="PR00723">
    <property type="entry name" value="SUBTILISIN"/>
</dbReference>
<reference evidence="9 10" key="1">
    <citation type="submission" date="2021-01" db="EMBL/GenBank/DDBJ databases">
        <title>Whole genome shotgun sequence of Actinoplanes palleronii NBRC 14916.</title>
        <authorList>
            <person name="Komaki H."/>
            <person name="Tamura T."/>
        </authorList>
    </citation>
    <scope>NUCLEOTIDE SEQUENCE [LARGE SCALE GENOMIC DNA]</scope>
    <source>
        <strain evidence="9 10">NBRC 14916</strain>
    </source>
</reference>
<dbReference type="Proteomes" id="UP000624709">
    <property type="component" value="Unassembled WGS sequence"/>
</dbReference>
<dbReference type="InterPro" id="IPR023827">
    <property type="entry name" value="Peptidase_S8_Asp-AS"/>
</dbReference>
<dbReference type="InterPro" id="IPR011042">
    <property type="entry name" value="6-blade_b-propeller_TolB-like"/>
</dbReference>
<dbReference type="Gene3D" id="2.120.10.30">
    <property type="entry name" value="TolB, C-terminal domain"/>
    <property type="match status" value="1"/>
</dbReference>
<dbReference type="EMBL" id="BOMS01000057">
    <property type="protein sequence ID" value="GIE68266.1"/>
    <property type="molecule type" value="Genomic_DNA"/>
</dbReference>
<dbReference type="PANTHER" id="PTHR43806:SF11">
    <property type="entry name" value="CEREVISIN-RELATED"/>
    <property type="match status" value="1"/>
</dbReference>
<keyword evidence="10" id="KW-1185">Reference proteome</keyword>
<sequence length="878" mass="87526">MDFAGGIGMARRWMAVFLAILLAGLAAPAPAGAAAGTDRYVVRLKAASEVGRLAGVAGGVVHRRFARAIPGFSADLTPAAAARLRRDPAVAAVDAVRRVRISDTQSGAGWGLDRADQRALPLDGKYTWSGGGAGVTVYVVDTGVMVTHTEFQGRASAPISTVGDAFGTTDCHGHGTHVAGTVGGATYGVAKKATIVGVRVLDCFGEGTDEAVVAGLDWVIANHVSGPAVVNLSLGGDPSPVLEQAVNATVADGITVVAAAGNDSGDACRHSPARVPAAVTVGATAKDDTLASFSNRGPCIDLLAPGDGILSATNWSATASTTMSGTSMAAPHVAGAAALLLGREPTLTPAVVAARLTSSATPGTIRPLPGDTANLLVSTLVTPLPLSTPAARRLPDPLVGRAYAATLQATGGVGPYTWSVTGGTLPAGLTLTAAGRLSGTPTAAAGAGTLSVRVRDSAAATVNATITLAVRTPGLPLAGESVPAVRAPSGGQPSADAGAVSVSADGRYVAFVSDAADLVAGDTNGVADVFVTDLATATTTLVSRPAAGTVAAAASWQPDISPDGRWVAFTSSARLSADDANDSTDVYLTDRTTGAVRLVSRLAGKPAAGGSDSPSVSANGTRVAYVSSAPALWGGAEPGVIDQVLAATIATGAQTVVSVTTAGAAGGDHSGDPVISDDGRYVGFTSSAGGLSGTASSAYTAHAYRRDLTAGTTRMVSNRADGAADTWGELLDMSADGRYVLLTSMDQLAGEIGVYTTQVYWRDLTTGTTRVASRDPGAVATADRVVGGRLSGDGSQAVVSVQRGDVLGLLLVTPSTGVSRRVGGWYAALPPDYTGSRRVTDGAVLSRDGTYAALATTDGSAVPGYLAGPLTAVVTRLR</sequence>
<dbReference type="SUPFAM" id="SSF82171">
    <property type="entry name" value="DPP6 N-terminal domain-like"/>
    <property type="match status" value="1"/>
</dbReference>
<proteinExistence type="inferred from homology"/>
<protein>
    <recommendedName>
        <fullName evidence="8">Peptidase S8/S53 domain-containing protein</fullName>
    </recommendedName>
</protein>
<dbReference type="InterPro" id="IPR011659">
    <property type="entry name" value="WD40"/>
</dbReference>
<dbReference type="Gene3D" id="3.30.70.80">
    <property type="entry name" value="Peptidase S8 propeptide/proteinase inhibitor I9"/>
    <property type="match status" value="1"/>
</dbReference>
<feature type="chain" id="PRO_5046377783" description="Peptidase S8/S53 domain-containing protein" evidence="7">
    <location>
        <begin position="34"/>
        <end position="878"/>
    </location>
</feature>
<comment type="similarity">
    <text evidence="1 5 6">Belongs to the peptidase S8 family.</text>
</comment>
<feature type="active site" description="Charge relay system" evidence="5">
    <location>
        <position position="141"/>
    </location>
</feature>
<dbReference type="InterPro" id="IPR023828">
    <property type="entry name" value="Peptidase_S8_Ser-AS"/>
</dbReference>
<dbReference type="InterPro" id="IPR015500">
    <property type="entry name" value="Peptidase_S8_subtilisin-rel"/>
</dbReference>
<dbReference type="InterPro" id="IPR000209">
    <property type="entry name" value="Peptidase_S8/S53_dom"/>
</dbReference>
<dbReference type="InterPro" id="IPR050131">
    <property type="entry name" value="Peptidase_S8_subtilisin-like"/>
</dbReference>
<dbReference type="Gene3D" id="2.60.40.10">
    <property type="entry name" value="Immunoglobulins"/>
    <property type="match status" value="1"/>
</dbReference>
<dbReference type="InterPro" id="IPR013783">
    <property type="entry name" value="Ig-like_fold"/>
</dbReference>
<evidence type="ECO:0000256" key="2">
    <source>
        <dbReference type="ARBA" id="ARBA00022670"/>
    </source>
</evidence>
<dbReference type="PROSITE" id="PS00136">
    <property type="entry name" value="SUBTILASE_ASP"/>
    <property type="match status" value="1"/>
</dbReference>
<keyword evidence="3 5" id="KW-0378">Hydrolase</keyword>
<evidence type="ECO:0000256" key="1">
    <source>
        <dbReference type="ARBA" id="ARBA00011073"/>
    </source>
</evidence>
<dbReference type="Pfam" id="PF00082">
    <property type="entry name" value="Peptidase_S8"/>
    <property type="match status" value="1"/>
</dbReference>
<keyword evidence="4 5" id="KW-0720">Serine protease</keyword>